<gene>
    <name evidence="2" type="ORF">QR721_01620</name>
</gene>
<evidence type="ECO:0000313" key="2">
    <source>
        <dbReference type="EMBL" id="WLV24964.1"/>
    </source>
</evidence>
<dbReference type="Pfam" id="PF13411">
    <property type="entry name" value="MerR_1"/>
    <property type="match status" value="1"/>
</dbReference>
<dbReference type="EMBL" id="CP129113">
    <property type="protein sequence ID" value="WLV24964.1"/>
    <property type="molecule type" value="Genomic_DNA"/>
</dbReference>
<dbReference type="InterPro" id="IPR000551">
    <property type="entry name" value="MerR-type_HTH_dom"/>
</dbReference>
<organism evidence="2 3">
    <name type="scientific">Aciduricibacillus chroicocephali</name>
    <dbReference type="NCBI Taxonomy" id="3054939"/>
    <lineage>
        <taxon>Bacteria</taxon>
        <taxon>Bacillati</taxon>
        <taxon>Bacillota</taxon>
        <taxon>Bacilli</taxon>
        <taxon>Bacillales</taxon>
        <taxon>Bacillaceae</taxon>
        <taxon>Aciduricibacillus</taxon>
    </lineage>
</organism>
<feature type="domain" description="HTH merR-type" evidence="1">
    <location>
        <begin position="55"/>
        <end position="91"/>
    </location>
</feature>
<dbReference type="InterPro" id="IPR036388">
    <property type="entry name" value="WH-like_DNA-bd_sf"/>
</dbReference>
<dbReference type="Gene3D" id="1.10.10.10">
    <property type="entry name" value="Winged helix-like DNA-binding domain superfamily/Winged helix DNA-binding domain"/>
    <property type="match status" value="1"/>
</dbReference>
<reference evidence="2" key="1">
    <citation type="submission" date="2023-06" db="EMBL/GenBank/DDBJ databases">
        <title>A Treasure from Seagulls: Isolation and Description of Aciduricobacillus qingdaonensis gen. nov., sp. nov., a Rare Obligately Uric Acid-utilizing Member in the Family Bacillaceae.</title>
        <authorList>
            <person name="Liu W."/>
            <person name="Wang B."/>
        </authorList>
    </citation>
    <scope>NUCLEOTIDE SEQUENCE</scope>
    <source>
        <strain evidence="2">44XB</strain>
    </source>
</reference>
<evidence type="ECO:0000259" key="1">
    <source>
        <dbReference type="Pfam" id="PF13411"/>
    </source>
</evidence>
<sequence length="190" mass="23080">MRRNWTREEEAYLAQQAGMTRIDSIAKKLNRTVISVELKMKRMGIANTRDQVGLMTMGELARLLNVDRNTVKHWADRYGLPYQKRKTKREKTFYFVDTNDFWEWAYDYKEKVDFSKIERHALPPEPGWVEPLRMQRKETRYKPWTIQEERQLLEQMKSNKPLEDIAKSMNRSLTSVERKYYRIKNIRRIN</sequence>
<dbReference type="Proteomes" id="UP001180087">
    <property type="component" value="Chromosome"/>
</dbReference>
<dbReference type="RefSeq" id="WP_348028525.1">
    <property type="nucleotide sequence ID" value="NZ_CP129113.1"/>
</dbReference>
<accession>A0ABY9KWH3</accession>
<evidence type="ECO:0000313" key="3">
    <source>
        <dbReference type="Proteomes" id="UP001180087"/>
    </source>
</evidence>
<name>A0ABY9KWH3_9BACI</name>
<keyword evidence="3" id="KW-1185">Reference proteome</keyword>
<proteinExistence type="predicted"/>
<dbReference type="InterPro" id="IPR009061">
    <property type="entry name" value="DNA-bd_dom_put_sf"/>
</dbReference>
<dbReference type="SUPFAM" id="SSF46955">
    <property type="entry name" value="Putative DNA-binding domain"/>
    <property type="match status" value="1"/>
</dbReference>
<protein>
    <submittedName>
        <fullName evidence="2">MerR family transcriptional regulator</fullName>
    </submittedName>
</protein>